<name>A0A9J7N6G8_BRAFL</name>
<dbReference type="InterPro" id="IPR013783">
    <property type="entry name" value="Ig-like_fold"/>
</dbReference>
<evidence type="ECO:0000256" key="9">
    <source>
        <dbReference type="ARBA" id="ARBA00023137"/>
    </source>
</evidence>
<dbReference type="AlphaFoldDB" id="A0A9J7N6G8"/>
<dbReference type="KEGG" id="bfo:118428896"/>
<dbReference type="SUPFAM" id="SSF48726">
    <property type="entry name" value="Immunoglobulin"/>
    <property type="match status" value="2"/>
</dbReference>
<dbReference type="InterPro" id="IPR003599">
    <property type="entry name" value="Ig_sub"/>
</dbReference>
<keyword evidence="10" id="KW-1015">Disulfide bond</keyword>
<comment type="subcellular location">
    <subcellularLocation>
        <location evidence="1">Membrane</location>
        <topology evidence="1">Single-pass type I membrane protein</topology>
    </subcellularLocation>
</comment>
<dbReference type="InterPro" id="IPR007110">
    <property type="entry name" value="Ig-like_dom"/>
</dbReference>
<keyword evidence="13" id="KW-1133">Transmembrane helix</keyword>
<keyword evidence="12" id="KW-0393">Immunoglobulin domain</keyword>
<dbReference type="Pfam" id="PF13927">
    <property type="entry name" value="Ig_3"/>
    <property type="match status" value="2"/>
</dbReference>
<accession>A0A9J7N6G8</accession>
<organism evidence="16 17">
    <name type="scientific">Branchiostoma floridae</name>
    <name type="common">Florida lancelet</name>
    <name type="synonym">Amphioxus</name>
    <dbReference type="NCBI Taxonomy" id="7739"/>
    <lineage>
        <taxon>Eukaryota</taxon>
        <taxon>Metazoa</taxon>
        <taxon>Chordata</taxon>
        <taxon>Cephalochordata</taxon>
        <taxon>Leptocardii</taxon>
        <taxon>Amphioxiformes</taxon>
        <taxon>Branchiostomatidae</taxon>
        <taxon>Branchiostoma</taxon>
    </lineage>
</organism>
<evidence type="ECO:0000256" key="8">
    <source>
        <dbReference type="ARBA" id="ARBA00023136"/>
    </source>
</evidence>
<dbReference type="PANTHER" id="PTHR11640">
    <property type="entry name" value="NEPHRIN"/>
    <property type="match status" value="1"/>
</dbReference>
<feature type="signal peptide" evidence="14">
    <location>
        <begin position="1"/>
        <end position="32"/>
    </location>
</feature>
<reference evidence="17 18" key="2">
    <citation type="submission" date="2025-04" db="UniProtKB">
        <authorList>
            <consortium name="RefSeq"/>
        </authorList>
    </citation>
    <scope>IDENTIFICATION</scope>
    <source>
        <strain evidence="17 18">S238N-H82</strain>
        <tissue evidence="17 18">Testes</tissue>
    </source>
</reference>
<keyword evidence="4" id="KW-0808">Transferase</keyword>
<dbReference type="PANTHER" id="PTHR11640:SF164">
    <property type="entry name" value="MAM DOMAIN-CONTAINING GLYCOSYLPHOSPHATIDYLINOSITOL ANCHOR PROTEIN 1"/>
    <property type="match status" value="1"/>
</dbReference>
<evidence type="ECO:0000256" key="2">
    <source>
        <dbReference type="ARBA" id="ARBA00011902"/>
    </source>
</evidence>
<dbReference type="CDD" id="cd12087">
    <property type="entry name" value="TM_EGFR-like"/>
    <property type="match status" value="1"/>
</dbReference>
<dbReference type="InterPro" id="IPR044912">
    <property type="entry name" value="Egfr_JX_dom"/>
</dbReference>
<dbReference type="OrthoDB" id="10012075at2759"/>
<evidence type="ECO:0000256" key="4">
    <source>
        <dbReference type="ARBA" id="ARBA00022679"/>
    </source>
</evidence>
<dbReference type="SMART" id="SM00408">
    <property type="entry name" value="IGc2"/>
    <property type="match status" value="2"/>
</dbReference>
<dbReference type="GeneID" id="118428896"/>
<evidence type="ECO:0000256" key="1">
    <source>
        <dbReference type="ARBA" id="ARBA00004479"/>
    </source>
</evidence>
<dbReference type="Proteomes" id="UP000001554">
    <property type="component" value="Chromosome 1"/>
</dbReference>
<feature type="domain" description="Ig-like" evidence="15">
    <location>
        <begin position="43"/>
        <end position="121"/>
    </location>
</feature>
<dbReference type="SMART" id="SM00409">
    <property type="entry name" value="IG"/>
    <property type="match status" value="2"/>
</dbReference>
<keyword evidence="3" id="KW-0597">Phosphoprotein</keyword>
<protein>
    <recommendedName>
        <fullName evidence="2">receptor protein-tyrosine kinase</fullName>
        <ecNumber evidence="2">2.7.10.1</ecNumber>
    </recommendedName>
</protein>
<dbReference type="RefSeq" id="XP_035695079.1">
    <property type="nucleotide sequence ID" value="XM_035839186.1"/>
</dbReference>
<dbReference type="InterPro" id="IPR049328">
    <property type="entry name" value="TM_ErbB1"/>
</dbReference>
<dbReference type="RefSeq" id="XP_035695072.1">
    <property type="nucleotide sequence ID" value="XM_035839179.1"/>
</dbReference>
<reference evidence="16" key="1">
    <citation type="journal article" date="2020" name="Nat. Ecol. Evol.">
        <title>Deeply conserved synteny resolves early events in vertebrate evolution.</title>
        <authorList>
            <person name="Simakov O."/>
            <person name="Marletaz F."/>
            <person name="Yue J.X."/>
            <person name="O'Connell B."/>
            <person name="Jenkins J."/>
            <person name="Brandt A."/>
            <person name="Calef R."/>
            <person name="Tung C.H."/>
            <person name="Huang T.K."/>
            <person name="Schmutz J."/>
            <person name="Satoh N."/>
            <person name="Yu J.K."/>
            <person name="Putnam N.H."/>
            <person name="Green R.E."/>
            <person name="Rokhsar D.S."/>
        </authorList>
    </citation>
    <scope>NUCLEOTIDE SEQUENCE [LARGE SCALE GENOMIC DNA]</scope>
    <source>
        <strain evidence="16">S238N-H82</strain>
    </source>
</reference>
<keyword evidence="5" id="KW-0547">Nucleotide-binding</keyword>
<dbReference type="InterPro" id="IPR051275">
    <property type="entry name" value="Cell_adhesion_signaling"/>
</dbReference>
<dbReference type="EC" id="2.7.10.1" evidence="2"/>
<evidence type="ECO:0000256" key="13">
    <source>
        <dbReference type="SAM" id="Phobius"/>
    </source>
</evidence>
<keyword evidence="11" id="KW-0325">Glycoprotein</keyword>
<dbReference type="PROSITE" id="PS50835">
    <property type="entry name" value="IG_LIKE"/>
    <property type="match status" value="2"/>
</dbReference>
<evidence type="ECO:0000313" key="17">
    <source>
        <dbReference type="RefSeq" id="XP_035695072.1"/>
    </source>
</evidence>
<evidence type="ECO:0000259" key="15">
    <source>
        <dbReference type="PROSITE" id="PS50835"/>
    </source>
</evidence>
<keyword evidence="6" id="KW-0418">Kinase</keyword>
<evidence type="ECO:0000256" key="12">
    <source>
        <dbReference type="ARBA" id="ARBA00023319"/>
    </source>
</evidence>
<dbReference type="GO" id="GO:0005524">
    <property type="term" value="F:ATP binding"/>
    <property type="evidence" value="ECO:0007669"/>
    <property type="project" value="UniProtKB-KW"/>
</dbReference>
<feature type="transmembrane region" description="Helical" evidence="13">
    <location>
        <begin position="242"/>
        <end position="266"/>
    </location>
</feature>
<sequence>MKHTSSRRVPGAGVKLSFVILIGSAVFSGINGQTSPSPTRVAPRITSTWDSVIQLNYGDSLAPLDCRAEGTPTPAISWRREGTSQVLDNPITFPYTTYTQEGTYSCVATSPDFPPATKNVTIDVKGHPEISGPDVVALSATKGGEVRMECKARGDPPVTTFDWFVGHGRAQPVRIEGNPDYKLEEDLTGSSPTSTLTITNLKDTLADEYACWAMSAEGQKDMKRFKVELLPSPQPRVSTKDAAIAGGVVGALVIMTIVAVVVFFFWKRKQTQGRTETDGDNYEFHELGAESGV</sequence>
<dbReference type="Gene3D" id="2.60.40.10">
    <property type="entry name" value="Immunoglobulins"/>
    <property type="match status" value="2"/>
</dbReference>
<dbReference type="GO" id="GO:0016020">
    <property type="term" value="C:membrane"/>
    <property type="evidence" value="ECO:0007669"/>
    <property type="project" value="UniProtKB-SubCell"/>
</dbReference>
<dbReference type="GO" id="GO:0004714">
    <property type="term" value="F:transmembrane receptor protein tyrosine kinase activity"/>
    <property type="evidence" value="ECO:0007669"/>
    <property type="project" value="UniProtKB-EC"/>
</dbReference>
<keyword evidence="9" id="KW-0829">Tyrosine-protein kinase</keyword>
<gene>
    <name evidence="17 18" type="primary">LOC118428896</name>
</gene>
<keyword evidence="14" id="KW-0732">Signal</keyword>
<dbReference type="InterPro" id="IPR003598">
    <property type="entry name" value="Ig_sub2"/>
</dbReference>
<feature type="domain" description="Ig-like" evidence="15">
    <location>
        <begin position="133"/>
        <end position="223"/>
    </location>
</feature>
<keyword evidence="16" id="KW-1185">Reference proteome</keyword>
<keyword evidence="8 13" id="KW-0472">Membrane</keyword>
<evidence type="ECO:0000313" key="18">
    <source>
        <dbReference type="RefSeq" id="XP_035695079.1"/>
    </source>
</evidence>
<dbReference type="CDD" id="cd00096">
    <property type="entry name" value="Ig"/>
    <property type="match status" value="1"/>
</dbReference>
<dbReference type="Pfam" id="PF21314">
    <property type="entry name" value="TM_ErbB1"/>
    <property type="match status" value="1"/>
</dbReference>
<evidence type="ECO:0000256" key="3">
    <source>
        <dbReference type="ARBA" id="ARBA00022553"/>
    </source>
</evidence>
<dbReference type="Gene3D" id="6.10.250.2930">
    <property type="match status" value="1"/>
</dbReference>
<evidence type="ECO:0000256" key="6">
    <source>
        <dbReference type="ARBA" id="ARBA00022777"/>
    </source>
</evidence>
<proteinExistence type="predicted"/>
<evidence type="ECO:0000256" key="14">
    <source>
        <dbReference type="SAM" id="SignalP"/>
    </source>
</evidence>
<feature type="chain" id="PRO_5044699100" description="receptor protein-tyrosine kinase" evidence="14">
    <location>
        <begin position="33"/>
        <end position="293"/>
    </location>
</feature>
<evidence type="ECO:0000256" key="11">
    <source>
        <dbReference type="ARBA" id="ARBA00023180"/>
    </source>
</evidence>
<evidence type="ECO:0000256" key="7">
    <source>
        <dbReference type="ARBA" id="ARBA00022840"/>
    </source>
</evidence>
<evidence type="ECO:0000256" key="5">
    <source>
        <dbReference type="ARBA" id="ARBA00022741"/>
    </source>
</evidence>
<keyword evidence="13" id="KW-0812">Transmembrane</keyword>
<dbReference type="OMA" id="MECRARG"/>
<dbReference type="InterPro" id="IPR036179">
    <property type="entry name" value="Ig-like_dom_sf"/>
</dbReference>
<evidence type="ECO:0000256" key="10">
    <source>
        <dbReference type="ARBA" id="ARBA00023157"/>
    </source>
</evidence>
<evidence type="ECO:0000313" key="16">
    <source>
        <dbReference type="Proteomes" id="UP000001554"/>
    </source>
</evidence>
<keyword evidence="7" id="KW-0067">ATP-binding</keyword>